<dbReference type="SUPFAM" id="SSF81301">
    <property type="entry name" value="Nucleotidyltransferase"/>
    <property type="match status" value="1"/>
</dbReference>
<dbReference type="CDD" id="cd05399">
    <property type="entry name" value="NT_Rel-Spo_like"/>
    <property type="match status" value="1"/>
</dbReference>
<dbReference type="InterPro" id="IPR043519">
    <property type="entry name" value="NT_sf"/>
</dbReference>
<accession>A0AAX0HU37</accession>
<dbReference type="EMBL" id="MKCQ01000024">
    <property type="protein sequence ID" value="OEY88013.1"/>
    <property type="molecule type" value="Genomic_DNA"/>
</dbReference>
<dbReference type="PANTHER" id="PTHR47837:SF1">
    <property type="entry name" value="GTP PYROPHOSPHOKINASE YJBM"/>
    <property type="match status" value="1"/>
</dbReference>
<gene>
    <name evidence="2" type="ORF">BIY41_05675</name>
</gene>
<evidence type="ECO:0000313" key="3">
    <source>
        <dbReference type="Proteomes" id="UP000175852"/>
    </source>
</evidence>
<dbReference type="SMART" id="SM00954">
    <property type="entry name" value="RelA_SpoT"/>
    <property type="match status" value="1"/>
</dbReference>
<dbReference type="InterPro" id="IPR007685">
    <property type="entry name" value="RelA_SpoT"/>
</dbReference>
<dbReference type="InterPro" id="IPR052366">
    <property type="entry name" value="GTP_Pyrophosphokinase"/>
</dbReference>
<organism evidence="2 3">
    <name type="scientific">Xanthomonas campestris pv. glycines</name>
    <dbReference type="NCBI Taxonomy" id="473421"/>
    <lineage>
        <taxon>Bacteria</taxon>
        <taxon>Pseudomonadati</taxon>
        <taxon>Pseudomonadota</taxon>
        <taxon>Gammaproteobacteria</taxon>
        <taxon>Lysobacterales</taxon>
        <taxon>Lysobacteraceae</taxon>
        <taxon>Xanthomonas</taxon>
    </lineage>
</organism>
<sequence>MQAMPIITNWRAAHAYPLNTFQSTLRMKLSALGMPVPKSVVGQRLKRLPSIVSKLQRFDTMSLDRMQDIAGLRAVVSSMRRLRMLREAYENKSRFSHELRSIHDYVMTPKDDGYRSIHLVYRYENSKVPGYNGLHVELQFRTQVQHAWATAVETVDTFFNQAIKAGRADRRWGEFFQLASAAFASIEQTPVHDQLRSETESSIRERLFRAEADLNVLMRLKGIIVAADKIHGMGKSPTGYHLIVLDTSRRVLNIKSFSNDQLEAATEAYSLEEYRAAQGQSIDPVLVAGGSVEQLRQTYPNYFLDATIFLNYLRYICNFERRGRGLAIRDAEYRRGFARPRSR</sequence>
<comment type="caution">
    <text evidence="2">The sequence shown here is derived from an EMBL/GenBank/DDBJ whole genome shotgun (WGS) entry which is preliminary data.</text>
</comment>
<name>A0AAX0HU37_XANCG</name>
<proteinExistence type="predicted"/>
<feature type="domain" description="RelA/SpoT" evidence="1">
    <location>
        <begin position="43"/>
        <end position="163"/>
    </location>
</feature>
<dbReference type="AlphaFoldDB" id="A0AAX0HU37"/>
<dbReference type="GO" id="GO:0015969">
    <property type="term" value="P:guanosine tetraphosphate metabolic process"/>
    <property type="evidence" value="ECO:0007669"/>
    <property type="project" value="InterPro"/>
</dbReference>
<dbReference type="Pfam" id="PF04607">
    <property type="entry name" value="RelA_SpoT"/>
    <property type="match status" value="1"/>
</dbReference>
<dbReference type="Proteomes" id="UP000175852">
    <property type="component" value="Unassembled WGS sequence"/>
</dbReference>
<evidence type="ECO:0000313" key="2">
    <source>
        <dbReference type="EMBL" id="OEY88013.1"/>
    </source>
</evidence>
<protein>
    <recommendedName>
        <fullName evidence="1">RelA/SpoT domain-containing protein</fullName>
    </recommendedName>
</protein>
<reference evidence="2 3" key="1">
    <citation type="submission" date="2016-09" db="EMBL/GenBank/DDBJ databases">
        <authorList>
            <person name="Wen S.-F."/>
            <person name="Lo A.-C."/>
            <person name="Lin C.-J."/>
            <person name="Tseng T.-T."/>
        </authorList>
    </citation>
    <scope>NUCLEOTIDE SEQUENCE [LARGE SCALE GENOMIC DNA]</scope>
    <source>
        <strain evidence="2 3">12609</strain>
    </source>
</reference>
<dbReference type="PANTHER" id="PTHR47837">
    <property type="entry name" value="GTP PYROPHOSPHOKINASE YJBM"/>
    <property type="match status" value="1"/>
</dbReference>
<dbReference type="Gene3D" id="3.30.460.10">
    <property type="entry name" value="Beta Polymerase, domain 2"/>
    <property type="match status" value="1"/>
</dbReference>
<evidence type="ECO:0000259" key="1">
    <source>
        <dbReference type="SMART" id="SM00954"/>
    </source>
</evidence>